<keyword evidence="2 4" id="KW-0547">Nucleotide-binding</keyword>
<dbReference type="PROSITE" id="PS50011">
    <property type="entry name" value="PROTEIN_KINASE_DOM"/>
    <property type="match status" value="1"/>
</dbReference>
<dbReference type="CDD" id="cd14016">
    <property type="entry name" value="STKc_CK1"/>
    <property type="match status" value="1"/>
</dbReference>
<dbReference type="GO" id="GO:0004674">
    <property type="term" value="F:protein serine/threonine kinase activity"/>
    <property type="evidence" value="ECO:0007669"/>
    <property type="project" value="UniProtKB-KW"/>
</dbReference>
<dbReference type="InterPro" id="IPR050235">
    <property type="entry name" value="CK1_Ser-Thr_kinase"/>
</dbReference>
<dbReference type="SUPFAM" id="SSF56112">
    <property type="entry name" value="Protein kinase-like (PK-like)"/>
    <property type="match status" value="1"/>
</dbReference>
<evidence type="ECO:0000313" key="7">
    <source>
        <dbReference type="EMBL" id="KAF2191740.1"/>
    </source>
</evidence>
<dbReference type="OrthoDB" id="5800476at2759"/>
<keyword evidence="8" id="KW-1185">Reference proteome</keyword>
<feature type="domain" description="Protein kinase" evidence="6">
    <location>
        <begin position="36"/>
        <end position="296"/>
    </location>
</feature>
<dbReference type="PANTHER" id="PTHR11909">
    <property type="entry name" value="CASEIN KINASE-RELATED"/>
    <property type="match status" value="1"/>
</dbReference>
<keyword evidence="7" id="KW-0418">Kinase</keyword>
<dbReference type="Proteomes" id="UP000800200">
    <property type="component" value="Unassembled WGS sequence"/>
</dbReference>
<organism evidence="7 8">
    <name type="scientific">Zopfia rhizophila CBS 207.26</name>
    <dbReference type="NCBI Taxonomy" id="1314779"/>
    <lineage>
        <taxon>Eukaryota</taxon>
        <taxon>Fungi</taxon>
        <taxon>Dikarya</taxon>
        <taxon>Ascomycota</taxon>
        <taxon>Pezizomycotina</taxon>
        <taxon>Dothideomycetes</taxon>
        <taxon>Dothideomycetes incertae sedis</taxon>
        <taxon>Zopfiaceae</taxon>
        <taxon>Zopfia</taxon>
    </lineage>
</organism>
<evidence type="ECO:0000256" key="4">
    <source>
        <dbReference type="PROSITE-ProRule" id="PRU10141"/>
    </source>
</evidence>
<dbReference type="AlphaFoldDB" id="A0A6A6ENS4"/>
<evidence type="ECO:0000256" key="2">
    <source>
        <dbReference type="ARBA" id="ARBA00022741"/>
    </source>
</evidence>
<reference evidence="7" key="1">
    <citation type="journal article" date="2020" name="Stud. Mycol.">
        <title>101 Dothideomycetes genomes: a test case for predicting lifestyles and emergence of pathogens.</title>
        <authorList>
            <person name="Haridas S."/>
            <person name="Albert R."/>
            <person name="Binder M."/>
            <person name="Bloem J."/>
            <person name="Labutti K."/>
            <person name="Salamov A."/>
            <person name="Andreopoulos B."/>
            <person name="Baker S."/>
            <person name="Barry K."/>
            <person name="Bills G."/>
            <person name="Bluhm B."/>
            <person name="Cannon C."/>
            <person name="Castanera R."/>
            <person name="Culley D."/>
            <person name="Daum C."/>
            <person name="Ezra D."/>
            <person name="Gonzalez J."/>
            <person name="Henrissat B."/>
            <person name="Kuo A."/>
            <person name="Liang C."/>
            <person name="Lipzen A."/>
            <person name="Lutzoni F."/>
            <person name="Magnuson J."/>
            <person name="Mondo S."/>
            <person name="Nolan M."/>
            <person name="Ohm R."/>
            <person name="Pangilinan J."/>
            <person name="Park H.-J."/>
            <person name="Ramirez L."/>
            <person name="Alfaro M."/>
            <person name="Sun H."/>
            <person name="Tritt A."/>
            <person name="Yoshinaga Y."/>
            <person name="Zwiers L.-H."/>
            <person name="Turgeon B."/>
            <person name="Goodwin S."/>
            <person name="Spatafora J."/>
            <person name="Crous P."/>
            <person name="Grigoriev I."/>
        </authorList>
    </citation>
    <scope>NUCLEOTIDE SEQUENCE</scope>
    <source>
        <strain evidence="7">CBS 207.26</strain>
    </source>
</reference>
<dbReference type="Gene3D" id="1.10.510.10">
    <property type="entry name" value="Transferase(Phosphotransferase) domain 1"/>
    <property type="match status" value="1"/>
</dbReference>
<dbReference type="SMART" id="SM00220">
    <property type="entry name" value="S_TKc"/>
    <property type="match status" value="1"/>
</dbReference>
<dbReference type="InterPro" id="IPR011009">
    <property type="entry name" value="Kinase-like_dom_sf"/>
</dbReference>
<comment type="similarity">
    <text evidence="5">Belongs to the protein kinase superfamily.</text>
</comment>
<dbReference type="PROSITE" id="PS00108">
    <property type="entry name" value="PROTEIN_KINASE_ST"/>
    <property type="match status" value="1"/>
</dbReference>
<proteinExistence type="inferred from homology"/>
<feature type="binding site" evidence="4">
    <location>
        <position position="65"/>
    </location>
    <ligand>
        <name>ATP</name>
        <dbReference type="ChEBI" id="CHEBI:30616"/>
    </ligand>
</feature>
<sequence length="367" mass="42555">MSGWMREVRMKWSTEFEAGVCTSGSEDEVIRIKERYQLERRLGGGSFGEVYQGRYLQTGQEVALKLEHVDDPSLLENEIEIYEELSGGPGIPRIYWHGHECEFRVMAFQLLGPNLENLLNYCGRKFSLKTVLLLADQLIPSFRHINSKGYIHRDVKPENMLMGDGKQGNNVYVTDIGLAKEIGEPGERNYSLIGTTRYASVNAHLGAEQSPRDDMESLGYVLIYFLQGSLPWQGLKADTQEHKEKLILKRKQSAMDCGLYKDIPEEFKKYSEHVRSLRSDEKPNYVYLRRLFRNLFRRKGYEYDHVFDWTALKFLEHLESEKRGAAKLIEKTGRAEAIYSRELPSRLIVYPTSRRLLLRQQNGLIML</sequence>
<dbReference type="Pfam" id="PF00069">
    <property type="entry name" value="Pkinase"/>
    <property type="match status" value="1"/>
</dbReference>
<name>A0A6A6ENS4_9PEZI</name>
<dbReference type="InterPro" id="IPR008271">
    <property type="entry name" value="Ser/Thr_kinase_AS"/>
</dbReference>
<keyword evidence="7" id="KW-0808">Transferase</keyword>
<evidence type="ECO:0000256" key="1">
    <source>
        <dbReference type="ARBA" id="ARBA00012513"/>
    </source>
</evidence>
<dbReference type="EC" id="2.7.11.1" evidence="1"/>
<dbReference type="PROSITE" id="PS00107">
    <property type="entry name" value="PROTEIN_KINASE_ATP"/>
    <property type="match status" value="1"/>
</dbReference>
<evidence type="ECO:0000259" key="6">
    <source>
        <dbReference type="PROSITE" id="PS50011"/>
    </source>
</evidence>
<dbReference type="InterPro" id="IPR000719">
    <property type="entry name" value="Prot_kinase_dom"/>
</dbReference>
<evidence type="ECO:0000256" key="5">
    <source>
        <dbReference type="RuleBase" id="RU000304"/>
    </source>
</evidence>
<dbReference type="InterPro" id="IPR017441">
    <property type="entry name" value="Protein_kinase_ATP_BS"/>
</dbReference>
<dbReference type="GO" id="GO:0005524">
    <property type="term" value="F:ATP binding"/>
    <property type="evidence" value="ECO:0007669"/>
    <property type="project" value="UniProtKB-UniRule"/>
</dbReference>
<keyword evidence="5" id="KW-0723">Serine/threonine-protein kinase</keyword>
<dbReference type="EMBL" id="ML994616">
    <property type="protein sequence ID" value="KAF2191740.1"/>
    <property type="molecule type" value="Genomic_DNA"/>
</dbReference>
<gene>
    <name evidence="7" type="ORF">K469DRAFT_735718</name>
</gene>
<accession>A0A6A6ENS4</accession>
<evidence type="ECO:0000256" key="3">
    <source>
        <dbReference type="ARBA" id="ARBA00022840"/>
    </source>
</evidence>
<evidence type="ECO:0000313" key="8">
    <source>
        <dbReference type="Proteomes" id="UP000800200"/>
    </source>
</evidence>
<keyword evidence="3 4" id="KW-0067">ATP-binding</keyword>
<protein>
    <recommendedName>
        <fullName evidence="1">non-specific serine/threonine protein kinase</fullName>
        <ecNumber evidence="1">2.7.11.1</ecNumber>
    </recommendedName>
</protein>